<name>A0A2P4Y377_9STRA</name>
<dbReference type="PANTHER" id="PTHR31569:SF4">
    <property type="entry name" value="SWIM-TYPE DOMAIN-CONTAINING PROTEIN"/>
    <property type="match status" value="1"/>
</dbReference>
<keyword evidence="1" id="KW-0862">Zinc</keyword>
<protein>
    <recommendedName>
        <fullName evidence="2">SWIM-type domain-containing protein</fullName>
    </recommendedName>
</protein>
<dbReference type="AlphaFoldDB" id="A0A2P4Y377"/>
<dbReference type="PANTHER" id="PTHR31569">
    <property type="entry name" value="SWIM-TYPE DOMAIN-CONTAINING PROTEIN"/>
    <property type="match status" value="1"/>
</dbReference>
<proteinExistence type="predicted"/>
<dbReference type="InterPro" id="IPR007527">
    <property type="entry name" value="Znf_SWIM"/>
</dbReference>
<dbReference type="Proteomes" id="UP000237271">
    <property type="component" value="Unassembled WGS sequence"/>
</dbReference>
<keyword evidence="1" id="KW-0863">Zinc-finger</keyword>
<accession>A0A2P4Y377</accession>
<keyword evidence="1" id="KW-0479">Metal-binding</keyword>
<dbReference type="PROSITE" id="PS50966">
    <property type="entry name" value="ZF_SWIM"/>
    <property type="match status" value="1"/>
</dbReference>
<reference evidence="3 4" key="1">
    <citation type="journal article" date="2017" name="Genome Biol. Evol.">
        <title>Phytophthora megakarya and P. palmivora, closely related causal agents of cacao black pod rot, underwent increases in genome sizes and gene numbers by different mechanisms.</title>
        <authorList>
            <person name="Ali S.S."/>
            <person name="Shao J."/>
            <person name="Lary D.J."/>
            <person name="Kronmiller B."/>
            <person name="Shen D."/>
            <person name="Strem M.D."/>
            <person name="Amoako-Attah I."/>
            <person name="Akrofi A.Y."/>
            <person name="Begoude B.A."/>
            <person name="Ten Hoopen G.M."/>
            <person name="Coulibaly K."/>
            <person name="Kebe B.I."/>
            <person name="Melnick R.L."/>
            <person name="Guiltinan M.J."/>
            <person name="Tyler B.M."/>
            <person name="Meinhardt L.W."/>
            <person name="Bailey B.A."/>
        </authorList>
    </citation>
    <scope>NUCLEOTIDE SEQUENCE [LARGE SCALE GENOMIC DNA]</scope>
    <source>
        <strain evidence="4">sbr112.9</strain>
    </source>
</reference>
<dbReference type="GO" id="GO:0008270">
    <property type="term" value="F:zinc ion binding"/>
    <property type="evidence" value="ECO:0007669"/>
    <property type="project" value="UniProtKB-KW"/>
</dbReference>
<organism evidence="3 4">
    <name type="scientific">Phytophthora palmivora</name>
    <dbReference type="NCBI Taxonomy" id="4796"/>
    <lineage>
        <taxon>Eukaryota</taxon>
        <taxon>Sar</taxon>
        <taxon>Stramenopiles</taxon>
        <taxon>Oomycota</taxon>
        <taxon>Peronosporomycetes</taxon>
        <taxon>Peronosporales</taxon>
        <taxon>Peronosporaceae</taxon>
        <taxon>Phytophthora</taxon>
    </lineage>
</organism>
<evidence type="ECO:0000313" key="3">
    <source>
        <dbReference type="EMBL" id="POM72260.1"/>
    </source>
</evidence>
<keyword evidence="4" id="KW-1185">Reference proteome</keyword>
<dbReference type="InterPro" id="IPR048324">
    <property type="entry name" value="ZSWIM1-3_RNaseH-like"/>
</dbReference>
<evidence type="ECO:0000313" key="4">
    <source>
        <dbReference type="Proteomes" id="UP000237271"/>
    </source>
</evidence>
<sequence>MVARMRERRRGGVSVEKRLETVMRNFCKTRGNRATVFVDDANTAQTITLQTRQMRRWFKAFPEVLLIDATHNTNESQYKLFSFMVNDVYGHLHNMYYRTRIVPLGTNLALKGQYVHHSLMENESEECLTDAIQAFKSNNPSWQDVRVIVIDKDMGELSIMKKEFGDVKVILCHFHLKKYIRTEMAKSEYGGQSSFDKDQVENAVDLMRQATSIKEYTKYLKYMYFLLDGVQLSESDKIPEAKQPFLKYFMRNWHAIKNSGRYTHVQTSLTLEITRTTGKTTSWGHIKDILKPDMALDECVDTLMFLQAVAEMEYAKKITEYWIAMDRKTHYDVRELHPTMYELTIGGDGLASYHVNTSKYLCSCVFMRTMLLPCRHVMYWRLTNNKTAIPVHHIASRWKLLYILNLPVDG</sequence>
<dbReference type="InterPro" id="IPR052579">
    <property type="entry name" value="Zinc_finger_SWIM"/>
</dbReference>
<feature type="non-terminal residue" evidence="3">
    <location>
        <position position="410"/>
    </location>
</feature>
<dbReference type="OrthoDB" id="121244at2759"/>
<evidence type="ECO:0000259" key="2">
    <source>
        <dbReference type="PROSITE" id="PS50966"/>
    </source>
</evidence>
<dbReference type="Pfam" id="PF21056">
    <property type="entry name" value="ZSWIM1-3_RNaseH-like"/>
    <property type="match status" value="1"/>
</dbReference>
<feature type="domain" description="SWIM-type" evidence="2">
    <location>
        <begin position="353"/>
        <end position="385"/>
    </location>
</feature>
<evidence type="ECO:0000256" key="1">
    <source>
        <dbReference type="PROSITE-ProRule" id="PRU00325"/>
    </source>
</evidence>
<dbReference type="EMBL" id="NCKW01006019">
    <property type="protein sequence ID" value="POM72260.1"/>
    <property type="molecule type" value="Genomic_DNA"/>
</dbReference>
<comment type="caution">
    <text evidence="3">The sequence shown here is derived from an EMBL/GenBank/DDBJ whole genome shotgun (WGS) entry which is preliminary data.</text>
</comment>
<gene>
    <name evidence="3" type="ORF">PHPALM_11054</name>
</gene>